<dbReference type="Proteomes" id="UP000231194">
    <property type="component" value="Unassembled WGS sequence"/>
</dbReference>
<dbReference type="GO" id="GO:0003677">
    <property type="term" value="F:DNA binding"/>
    <property type="evidence" value="ECO:0007669"/>
    <property type="project" value="InterPro"/>
</dbReference>
<sequence length="95" mass="10949">MIAARLKWTRQATGLNQAKWCRLAGIEPQAWNNYENGLRRISIYQAFKVCKVTGVTLDWIYHGIASGIPVQLAPSLLELERRTQQDADYRDRQSE</sequence>
<accession>A0A2M8RF67</accession>
<dbReference type="CDD" id="cd00093">
    <property type="entry name" value="HTH_XRE"/>
    <property type="match status" value="1"/>
</dbReference>
<dbReference type="InterPro" id="IPR010982">
    <property type="entry name" value="Lambda_DNA-bd_dom_sf"/>
</dbReference>
<dbReference type="OrthoDB" id="8235893at2"/>
<comment type="caution">
    <text evidence="2">The sequence shown here is derived from an EMBL/GenBank/DDBJ whole genome shotgun (WGS) entry which is preliminary data.</text>
</comment>
<dbReference type="SUPFAM" id="SSF47413">
    <property type="entry name" value="lambda repressor-like DNA-binding domains"/>
    <property type="match status" value="1"/>
</dbReference>
<dbReference type="AlphaFoldDB" id="A0A2M8RF67"/>
<dbReference type="SMART" id="SM00530">
    <property type="entry name" value="HTH_XRE"/>
    <property type="match status" value="1"/>
</dbReference>
<reference evidence="2 3" key="1">
    <citation type="submission" date="2017-11" db="EMBL/GenBank/DDBJ databases">
        <title>Bradyrhizobium forestalis sp. nov., an efficient nitrogen-fixing bacterium isolated from nodules of forest legume species in the Amazon.</title>
        <authorList>
            <person name="Costa E.M."/>
            <person name="Guimaraes A."/>
            <person name="Carvalho T.S."/>
            <person name="Rodrigues T.L."/>
            <person name="Ribeiro P.R.A."/>
            <person name="Lebbe L."/>
            <person name="Willems A."/>
            <person name="Moreira F.M.S."/>
        </authorList>
    </citation>
    <scope>NUCLEOTIDE SEQUENCE [LARGE SCALE GENOMIC DNA]</scope>
    <source>
        <strain evidence="2 3">INPA54B</strain>
    </source>
</reference>
<protein>
    <recommendedName>
        <fullName evidence="1">HTH cro/C1-type domain-containing protein</fullName>
    </recommendedName>
</protein>
<dbReference type="InterPro" id="IPR001387">
    <property type="entry name" value="Cro/C1-type_HTH"/>
</dbReference>
<dbReference type="EMBL" id="PGVG01000002">
    <property type="protein sequence ID" value="PJG56462.1"/>
    <property type="molecule type" value="Genomic_DNA"/>
</dbReference>
<dbReference type="PROSITE" id="PS50943">
    <property type="entry name" value="HTH_CROC1"/>
    <property type="match status" value="1"/>
</dbReference>
<evidence type="ECO:0000313" key="3">
    <source>
        <dbReference type="Proteomes" id="UP000231194"/>
    </source>
</evidence>
<proteinExistence type="predicted"/>
<gene>
    <name evidence="2" type="ORF">CVM73_02530</name>
</gene>
<evidence type="ECO:0000259" key="1">
    <source>
        <dbReference type="PROSITE" id="PS50943"/>
    </source>
</evidence>
<keyword evidence="3" id="KW-1185">Reference proteome</keyword>
<dbReference type="Gene3D" id="1.10.260.40">
    <property type="entry name" value="lambda repressor-like DNA-binding domains"/>
    <property type="match status" value="1"/>
</dbReference>
<evidence type="ECO:0000313" key="2">
    <source>
        <dbReference type="EMBL" id="PJG56462.1"/>
    </source>
</evidence>
<dbReference type="Pfam" id="PF01381">
    <property type="entry name" value="HTH_3"/>
    <property type="match status" value="1"/>
</dbReference>
<organism evidence="2 3">
    <name type="scientific">Bradyrhizobium forestalis</name>
    <dbReference type="NCBI Taxonomy" id="1419263"/>
    <lineage>
        <taxon>Bacteria</taxon>
        <taxon>Pseudomonadati</taxon>
        <taxon>Pseudomonadota</taxon>
        <taxon>Alphaproteobacteria</taxon>
        <taxon>Hyphomicrobiales</taxon>
        <taxon>Nitrobacteraceae</taxon>
        <taxon>Bradyrhizobium</taxon>
    </lineage>
</organism>
<feature type="domain" description="HTH cro/C1-type" evidence="1">
    <location>
        <begin position="10"/>
        <end position="60"/>
    </location>
</feature>
<dbReference type="RefSeq" id="WP_100230454.1">
    <property type="nucleotide sequence ID" value="NZ_PGVG01000002.1"/>
</dbReference>
<name>A0A2M8RF67_9BRAD</name>